<evidence type="ECO:0000256" key="3">
    <source>
        <dbReference type="ARBA" id="ARBA00022833"/>
    </source>
</evidence>
<evidence type="ECO:0000256" key="1">
    <source>
        <dbReference type="ARBA" id="ARBA00022723"/>
    </source>
</evidence>
<protein>
    <recommendedName>
        <fullName evidence="6">Zinc finger DksA/TraR C4-type domain-containing protein</fullName>
    </recommendedName>
</protein>
<proteinExistence type="predicted"/>
<dbReference type="Gene3D" id="1.20.120.910">
    <property type="entry name" value="DksA, coiled-coil domain"/>
    <property type="match status" value="1"/>
</dbReference>
<dbReference type="PANTHER" id="PTHR33823">
    <property type="entry name" value="RNA POLYMERASE-BINDING TRANSCRIPTION FACTOR DKSA-RELATED"/>
    <property type="match status" value="1"/>
</dbReference>
<dbReference type="InterPro" id="IPR000962">
    <property type="entry name" value="Znf_DskA_TraR"/>
</dbReference>
<keyword evidence="3" id="KW-0862">Zinc</keyword>
<evidence type="ECO:0000259" key="6">
    <source>
        <dbReference type="Pfam" id="PF01258"/>
    </source>
</evidence>
<comment type="caution">
    <text evidence="4">Lacks conserved residue(s) required for the propagation of feature annotation.</text>
</comment>
<dbReference type="PROSITE" id="PS51128">
    <property type="entry name" value="ZF_DKSA_2"/>
    <property type="match status" value="1"/>
</dbReference>
<accession>A0A2M7IDZ0</accession>
<feature type="coiled-coil region" evidence="5">
    <location>
        <begin position="3"/>
        <end position="30"/>
    </location>
</feature>
<dbReference type="Proteomes" id="UP000231673">
    <property type="component" value="Unassembled WGS sequence"/>
</dbReference>
<keyword evidence="5" id="KW-0175">Coiled coil</keyword>
<dbReference type="EMBL" id="PFGW01000027">
    <property type="protein sequence ID" value="PIW74689.1"/>
    <property type="molecule type" value="Genomic_DNA"/>
</dbReference>
<evidence type="ECO:0000256" key="2">
    <source>
        <dbReference type="ARBA" id="ARBA00022771"/>
    </source>
</evidence>
<dbReference type="SUPFAM" id="SSF57716">
    <property type="entry name" value="Glucocorticoid receptor-like (DNA-binding domain)"/>
    <property type="match status" value="1"/>
</dbReference>
<evidence type="ECO:0000256" key="4">
    <source>
        <dbReference type="PROSITE-ProRule" id="PRU00510"/>
    </source>
</evidence>
<reference evidence="8" key="1">
    <citation type="submission" date="2017-09" db="EMBL/GenBank/DDBJ databases">
        <title>Depth-based differentiation of microbial function through sediment-hosted aquifers and enrichment of novel symbionts in the deep terrestrial subsurface.</title>
        <authorList>
            <person name="Probst A.J."/>
            <person name="Ladd B."/>
            <person name="Jarett J.K."/>
            <person name="Geller-Mcgrath D.E."/>
            <person name="Sieber C.M.K."/>
            <person name="Emerson J.B."/>
            <person name="Anantharaman K."/>
            <person name="Thomas B.C."/>
            <person name="Malmstrom R."/>
            <person name="Stieglmeier M."/>
            <person name="Klingl A."/>
            <person name="Woyke T."/>
            <person name="Ryan C.M."/>
            <person name="Banfield J.F."/>
        </authorList>
    </citation>
    <scope>NUCLEOTIDE SEQUENCE [LARGE SCALE GENOMIC DNA]</scope>
</reference>
<dbReference type="Pfam" id="PF01258">
    <property type="entry name" value="zf-dskA_traR"/>
    <property type="match status" value="1"/>
</dbReference>
<comment type="caution">
    <text evidence="7">The sequence shown here is derived from an EMBL/GenBank/DDBJ whole genome shotgun (WGS) entry which is preliminary data.</text>
</comment>
<keyword evidence="1" id="KW-0479">Metal-binding</keyword>
<evidence type="ECO:0000313" key="8">
    <source>
        <dbReference type="Proteomes" id="UP000231673"/>
    </source>
</evidence>
<organism evidence="7 8">
    <name type="scientific">Candidatus Portnoybacteria bacterium CG_4_8_14_3_um_filter_44_15</name>
    <dbReference type="NCBI Taxonomy" id="1974803"/>
    <lineage>
        <taxon>Bacteria</taxon>
        <taxon>Candidatus Portnoyibacteriota</taxon>
    </lineage>
</organism>
<name>A0A2M7IDZ0_9BACT</name>
<feature type="domain" description="Zinc finger DksA/TraR C4-type" evidence="6">
    <location>
        <begin position="89"/>
        <end position="116"/>
    </location>
</feature>
<dbReference type="GO" id="GO:0008270">
    <property type="term" value="F:zinc ion binding"/>
    <property type="evidence" value="ECO:0007669"/>
    <property type="project" value="UniProtKB-KW"/>
</dbReference>
<evidence type="ECO:0000313" key="7">
    <source>
        <dbReference type="EMBL" id="PIW74689.1"/>
    </source>
</evidence>
<dbReference type="PANTHER" id="PTHR33823:SF5">
    <property type="entry name" value="DNAK SUPPRESSOR PROTEIN"/>
    <property type="match status" value="1"/>
</dbReference>
<gene>
    <name evidence="7" type="ORF">CO003_01315</name>
</gene>
<keyword evidence="2" id="KW-0863">Zinc-finger</keyword>
<sequence>MDKKIEKQLREKLETEKKRLTKDLSAFAKKDPKMKRNWITRFPFLGMNRLHSDESADEVEEYENLLPVEYVLENRLKDIEDALDKVKKGIYGKCELCGKEIEQKRLMVAPEAKTCLRHIKKD</sequence>
<dbReference type="AlphaFoldDB" id="A0A2M7IDZ0"/>
<evidence type="ECO:0000256" key="5">
    <source>
        <dbReference type="SAM" id="Coils"/>
    </source>
</evidence>